<evidence type="ECO:0000313" key="6">
    <source>
        <dbReference type="EMBL" id="KIH76764.1"/>
    </source>
</evidence>
<dbReference type="EC" id="2.1.2.2" evidence="4"/>
<dbReference type="AlphaFoldDB" id="A0A0C2DTI7"/>
<dbReference type="InterPro" id="IPR002376">
    <property type="entry name" value="Formyl_transf_N"/>
</dbReference>
<reference evidence="6 7" key="1">
    <citation type="submission" date="2014-12" db="EMBL/GenBank/DDBJ databases">
        <title>Genomes of Geoalkalibacter ferrihydriticus and Geoalkalibacter subterraneus, two haloalkaliphilic metal-reducing members of the Geobacteraceae.</title>
        <authorList>
            <person name="Badalamenti J.P."/>
            <person name="Torres C.I."/>
            <person name="Krajmalnik-Brown R."/>
            <person name="Bond D.R."/>
        </authorList>
    </citation>
    <scope>NUCLEOTIDE SEQUENCE [LARGE SCALE GENOMIC DNA]</scope>
    <source>
        <strain evidence="6 7">DSM 17813</strain>
    </source>
</reference>
<dbReference type="RefSeq" id="WP_040097684.1">
    <property type="nucleotide sequence ID" value="NZ_JWJD01000002.1"/>
</dbReference>
<evidence type="ECO:0000313" key="7">
    <source>
        <dbReference type="Proteomes" id="UP000035068"/>
    </source>
</evidence>
<dbReference type="Pfam" id="PF00551">
    <property type="entry name" value="Formyl_trans_N"/>
    <property type="match status" value="1"/>
</dbReference>
<dbReference type="NCBIfam" id="TIGR00639">
    <property type="entry name" value="PurN"/>
    <property type="match status" value="1"/>
</dbReference>
<feature type="binding site" evidence="4">
    <location>
        <begin position="15"/>
        <end position="17"/>
    </location>
    <ligand>
        <name>N(1)-(5-phospho-beta-D-ribosyl)glycinamide</name>
        <dbReference type="ChEBI" id="CHEBI:143788"/>
    </ligand>
</feature>
<gene>
    <name evidence="4" type="primary">purN</name>
    <name evidence="6" type="ORF">GFER_06440</name>
</gene>
<keyword evidence="2 4" id="KW-0808">Transferase</keyword>
<comment type="similarity">
    <text evidence="4">Belongs to the GART family.</text>
</comment>
<proteinExistence type="inferred from homology"/>
<dbReference type="PANTHER" id="PTHR43369">
    <property type="entry name" value="PHOSPHORIBOSYLGLYCINAMIDE FORMYLTRANSFERASE"/>
    <property type="match status" value="1"/>
</dbReference>
<dbReference type="EMBL" id="JWJD01000002">
    <property type="protein sequence ID" value="KIH76764.1"/>
    <property type="molecule type" value="Genomic_DNA"/>
</dbReference>
<sequence>MLAKLRVGVLASGRGSNLQSLIDQSLAGKIDAQIVLVASNKADAGALDKAREAGIATRVLDHRNFGSREEFDGAMVAALREAGVELVLLAGFMRLLSPVFLDAFPQRIMNIHPALLPAFPGLNVQRQALEYGARFSGCTVHFVDGGLDTGPIIIQAAVPILENDTEESLAARILVEEHRIYPRAVQLFAEKRLRIEGRRVRIEPEADPVESALVNPALAE</sequence>
<feature type="active site" description="Proton donor" evidence="4">
    <location>
        <position position="112"/>
    </location>
</feature>
<comment type="function">
    <text evidence="4">Catalyzes the transfer of a formyl group from 10-formyltetrahydrofolate to 5-phospho-ribosyl-glycinamide (GAR), producing 5-phospho-ribosyl-N-formylglycinamide (FGAR) and tetrahydrofolate.</text>
</comment>
<dbReference type="FunFam" id="3.40.50.170:FF:000007">
    <property type="entry name" value="Phosphoribosylglycinamide formyltransferase"/>
    <property type="match status" value="1"/>
</dbReference>
<dbReference type="SUPFAM" id="SSF53328">
    <property type="entry name" value="Formyltransferase"/>
    <property type="match status" value="1"/>
</dbReference>
<dbReference type="Gene3D" id="3.40.50.170">
    <property type="entry name" value="Formyl transferase, N-terminal domain"/>
    <property type="match status" value="1"/>
</dbReference>
<feature type="binding site" evidence="4">
    <location>
        <position position="110"/>
    </location>
    <ligand>
        <name>(6R)-10-formyltetrahydrofolate</name>
        <dbReference type="ChEBI" id="CHEBI:195366"/>
    </ligand>
</feature>
<protein>
    <recommendedName>
        <fullName evidence="4">Phosphoribosylglycinamide formyltransferase</fullName>
        <ecNumber evidence="4">2.1.2.2</ecNumber>
    </recommendedName>
    <alternativeName>
        <fullName evidence="4">5'-phosphoribosylglycinamide transformylase</fullName>
    </alternativeName>
    <alternativeName>
        <fullName evidence="4">GAR transformylase</fullName>
        <shortName evidence="4">GART</shortName>
    </alternativeName>
</protein>
<dbReference type="CDD" id="cd08645">
    <property type="entry name" value="FMT_core_GART"/>
    <property type="match status" value="1"/>
</dbReference>
<dbReference type="UniPathway" id="UPA00074">
    <property type="reaction ID" value="UER00126"/>
</dbReference>
<keyword evidence="3 4" id="KW-0658">Purine biosynthesis</keyword>
<keyword evidence="7" id="KW-1185">Reference proteome</keyword>
<evidence type="ECO:0000259" key="5">
    <source>
        <dbReference type="Pfam" id="PF00551"/>
    </source>
</evidence>
<evidence type="ECO:0000256" key="2">
    <source>
        <dbReference type="ARBA" id="ARBA00022679"/>
    </source>
</evidence>
<comment type="caution">
    <text evidence="6">The sequence shown here is derived from an EMBL/GenBank/DDBJ whole genome shotgun (WGS) entry which is preliminary data.</text>
</comment>
<evidence type="ECO:0000256" key="1">
    <source>
        <dbReference type="ARBA" id="ARBA00005054"/>
    </source>
</evidence>
<dbReference type="InterPro" id="IPR004607">
    <property type="entry name" value="GART"/>
</dbReference>
<feature type="binding site" evidence="4">
    <location>
        <position position="68"/>
    </location>
    <ligand>
        <name>(6R)-10-formyltetrahydrofolate</name>
        <dbReference type="ChEBI" id="CHEBI:195366"/>
    </ligand>
</feature>
<dbReference type="InterPro" id="IPR036477">
    <property type="entry name" value="Formyl_transf_N_sf"/>
</dbReference>
<dbReference type="GO" id="GO:0006189">
    <property type="term" value="P:'de novo' IMP biosynthetic process"/>
    <property type="evidence" value="ECO:0007669"/>
    <property type="project" value="UniProtKB-UniRule"/>
</dbReference>
<dbReference type="GO" id="GO:0004644">
    <property type="term" value="F:phosphoribosylglycinamide formyltransferase activity"/>
    <property type="evidence" value="ECO:0007669"/>
    <property type="project" value="UniProtKB-UniRule"/>
</dbReference>
<accession>A0A0C2DTI7</accession>
<feature type="domain" description="Formyl transferase N-terminal" evidence="5">
    <location>
        <begin position="6"/>
        <end position="185"/>
    </location>
</feature>
<evidence type="ECO:0000256" key="3">
    <source>
        <dbReference type="ARBA" id="ARBA00022755"/>
    </source>
</evidence>
<dbReference type="GO" id="GO:0005829">
    <property type="term" value="C:cytosol"/>
    <property type="evidence" value="ECO:0007669"/>
    <property type="project" value="TreeGrafter"/>
</dbReference>
<evidence type="ECO:0000256" key="4">
    <source>
        <dbReference type="HAMAP-Rule" id="MF_01930"/>
    </source>
</evidence>
<comment type="catalytic activity">
    <reaction evidence="4">
        <text>N(1)-(5-phospho-beta-D-ribosyl)glycinamide + (6R)-10-formyltetrahydrofolate = N(2)-formyl-N(1)-(5-phospho-beta-D-ribosyl)glycinamide + (6S)-5,6,7,8-tetrahydrofolate + H(+)</text>
        <dbReference type="Rhea" id="RHEA:15053"/>
        <dbReference type="ChEBI" id="CHEBI:15378"/>
        <dbReference type="ChEBI" id="CHEBI:57453"/>
        <dbReference type="ChEBI" id="CHEBI:143788"/>
        <dbReference type="ChEBI" id="CHEBI:147286"/>
        <dbReference type="ChEBI" id="CHEBI:195366"/>
        <dbReference type="EC" id="2.1.2.2"/>
    </reaction>
</comment>
<dbReference type="Proteomes" id="UP000035068">
    <property type="component" value="Unassembled WGS sequence"/>
</dbReference>
<feature type="site" description="Raises pKa of active site His" evidence="4">
    <location>
        <position position="148"/>
    </location>
</feature>
<dbReference type="HAMAP" id="MF_01930">
    <property type="entry name" value="PurN"/>
    <property type="match status" value="1"/>
</dbReference>
<organism evidence="6 7">
    <name type="scientific">Geoalkalibacter ferrihydriticus DSM 17813</name>
    <dbReference type="NCBI Taxonomy" id="1121915"/>
    <lineage>
        <taxon>Bacteria</taxon>
        <taxon>Pseudomonadati</taxon>
        <taxon>Thermodesulfobacteriota</taxon>
        <taxon>Desulfuromonadia</taxon>
        <taxon>Desulfuromonadales</taxon>
        <taxon>Geoalkalibacteraceae</taxon>
        <taxon>Geoalkalibacter</taxon>
    </lineage>
</organism>
<feature type="binding site" evidence="4">
    <location>
        <begin position="93"/>
        <end position="96"/>
    </location>
    <ligand>
        <name>(6R)-10-formyltetrahydrofolate</name>
        <dbReference type="ChEBI" id="CHEBI:195366"/>
    </ligand>
</feature>
<name>A0A0C2DTI7_9BACT</name>
<dbReference type="PANTHER" id="PTHR43369:SF2">
    <property type="entry name" value="PHOSPHORIBOSYLGLYCINAMIDE FORMYLTRANSFERASE"/>
    <property type="match status" value="1"/>
</dbReference>
<comment type="pathway">
    <text evidence="1 4">Purine metabolism; IMP biosynthesis via de novo pathway; N(2)-formyl-N(1)-(5-phospho-D-ribosyl)glycinamide from N(1)-(5-phospho-D-ribosyl)glycinamide (10-formyl THF route): step 1/1.</text>
</comment>